<evidence type="ECO:0000313" key="1">
    <source>
        <dbReference type="EMBL" id="KAF9472523.1"/>
    </source>
</evidence>
<sequence length="50" mass="5888">INYTSYGLRCCQDSLNPQTHADIMILSHKDEENIYPYWYARIIGIFHALV</sequence>
<keyword evidence="2" id="KW-1185">Reference proteome</keyword>
<accession>A0A9P6CUF9</accession>
<comment type="caution">
    <text evidence="1">The sequence shown here is derived from an EMBL/GenBank/DDBJ whole genome shotgun (WGS) entry which is preliminary data.</text>
</comment>
<organism evidence="1 2">
    <name type="scientific">Pholiota conissans</name>
    <dbReference type="NCBI Taxonomy" id="109636"/>
    <lineage>
        <taxon>Eukaryota</taxon>
        <taxon>Fungi</taxon>
        <taxon>Dikarya</taxon>
        <taxon>Basidiomycota</taxon>
        <taxon>Agaricomycotina</taxon>
        <taxon>Agaricomycetes</taxon>
        <taxon>Agaricomycetidae</taxon>
        <taxon>Agaricales</taxon>
        <taxon>Agaricineae</taxon>
        <taxon>Strophariaceae</taxon>
        <taxon>Pholiota</taxon>
    </lineage>
</organism>
<reference evidence="1" key="1">
    <citation type="submission" date="2020-11" db="EMBL/GenBank/DDBJ databases">
        <authorList>
            <consortium name="DOE Joint Genome Institute"/>
            <person name="Ahrendt S."/>
            <person name="Riley R."/>
            <person name="Andreopoulos W."/>
            <person name="Labutti K."/>
            <person name="Pangilinan J."/>
            <person name="Ruiz-Duenas F.J."/>
            <person name="Barrasa J.M."/>
            <person name="Sanchez-Garcia M."/>
            <person name="Camarero S."/>
            <person name="Miyauchi S."/>
            <person name="Serrano A."/>
            <person name="Linde D."/>
            <person name="Babiker R."/>
            <person name="Drula E."/>
            <person name="Ayuso-Fernandez I."/>
            <person name="Pacheco R."/>
            <person name="Padilla G."/>
            <person name="Ferreira P."/>
            <person name="Barriuso J."/>
            <person name="Kellner H."/>
            <person name="Castanera R."/>
            <person name="Alfaro M."/>
            <person name="Ramirez L."/>
            <person name="Pisabarro A.G."/>
            <person name="Kuo A."/>
            <person name="Tritt A."/>
            <person name="Lipzen A."/>
            <person name="He G."/>
            <person name="Yan M."/>
            <person name="Ng V."/>
            <person name="Cullen D."/>
            <person name="Martin F."/>
            <person name="Rosso M.-N."/>
            <person name="Henrissat B."/>
            <person name="Hibbett D."/>
            <person name="Martinez A.T."/>
            <person name="Grigoriev I.V."/>
        </authorList>
    </citation>
    <scope>NUCLEOTIDE SEQUENCE</scope>
    <source>
        <strain evidence="1">CIRM-BRFM 674</strain>
    </source>
</reference>
<gene>
    <name evidence="1" type="ORF">BDN70DRAFT_818521</name>
</gene>
<dbReference type="OrthoDB" id="2692094at2759"/>
<protein>
    <submittedName>
        <fullName evidence="1">Uncharacterized protein</fullName>
    </submittedName>
</protein>
<dbReference type="AlphaFoldDB" id="A0A9P6CUF9"/>
<evidence type="ECO:0000313" key="2">
    <source>
        <dbReference type="Proteomes" id="UP000807469"/>
    </source>
</evidence>
<proteinExistence type="predicted"/>
<feature type="non-terminal residue" evidence="1">
    <location>
        <position position="1"/>
    </location>
</feature>
<dbReference type="EMBL" id="MU155526">
    <property type="protein sequence ID" value="KAF9472523.1"/>
    <property type="molecule type" value="Genomic_DNA"/>
</dbReference>
<name>A0A9P6CUF9_9AGAR</name>
<dbReference type="Proteomes" id="UP000807469">
    <property type="component" value="Unassembled WGS sequence"/>
</dbReference>